<feature type="region of interest" description="Disordered" evidence="1">
    <location>
        <begin position="71"/>
        <end position="94"/>
    </location>
</feature>
<organism evidence="2 3">
    <name type="scientific">Teratosphaeria destructans</name>
    <dbReference type="NCBI Taxonomy" id="418781"/>
    <lineage>
        <taxon>Eukaryota</taxon>
        <taxon>Fungi</taxon>
        <taxon>Dikarya</taxon>
        <taxon>Ascomycota</taxon>
        <taxon>Pezizomycotina</taxon>
        <taxon>Dothideomycetes</taxon>
        <taxon>Dothideomycetidae</taxon>
        <taxon>Mycosphaerellales</taxon>
        <taxon>Teratosphaeriaceae</taxon>
        <taxon>Teratosphaeria</taxon>
    </lineage>
</organism>
<feature type="compositionally biased region" description="Basic residues" evidence="1">
    <location>
        <begin position="1"/>
        <end position="15"/>
    </location>
</feature>
<proteinExistence type="predicted"/>
<evidence type="ECO:0000313" key="3">
    <source>
        <dbReference type="Proteomes" id="UP001138500"/>
    </source>
</evidence>
<keyword evidence="3" id="KW-1185">Reference proteome</keyword>
<reference evidence="2 3" key="1">
    <citation type="journal article" date="2018" name="IMA Fungus">
        <title>IMA Genome-F 10: Nine draft genome sequences of Claviceps purpurea s.lat., including C. arundinis, C. humidiphila, and C. cf. spartinae, pseudomolecules for the pitch canker pathogen Fusarium circinatum, draft genome of Davidsoniella eucalypti, Grosmannia galeiformis, Quambalaria eucalypti, and Teratosphaeria destructans.</title>
        <authorList>
            <person name="Wingfield B.D."/>
            <person name="Liu M."/>
            <person name="Nguyen H.D."/>
            <person name="Lane F.A."/>
            <person name="Morgan S.W."/>
            <person name="De Vos L."/>
            <person name="Wilken P.M."/>
            <person name="Duong T.A."/>
            <person name="Aylward J."/>
            <person name="Coetzee M.P."/>
            <person name="Dadej K."/>
            <person name="De Beer Z.W."/>
            <person name="Findlay W."/>
            <person name="Havenga M."/>
            <person name="Kolarik M."/>
            <person name="Menzies J.G."/>
            <person name="Naidoo K."/>
            <person name="Pochopski O."/>
            <person name="Shoukouhi P."/>
            <person name="Santana Q.C."/>
            <person name="Seifert K.A."/>
            <person name="Soal N."/>
            <person name="Steenkamp E.T."/>
            <person name="Tatham C.T."/>
            <person name="van der Nest M.A."/>
            <person name="Wingfield M.J."/>
        </authorList>
    </citation>
    <scope>NUCLEOTIDE SEQUENCE [LARGE SCALE GENOMIC DNA]</scope>
    <source>
        <strain evidence="2">CMW44962</strain>
    </source>
</reference>
<sequence length="330" mass="36182">RRPQGLLRRAPHRLPRQALGGPDRRRRQRHGRGGLPRSHPHSRLAVSESAGEFEDLGAALRHGIAVPVVSGLAAQPRSHPAPRRSHHRRSRRAPDVPLGRVVVALHHPVAFASQQRRQFGQSISHHESQQHHGQLQHVAHLQCRQWIGRGRRVGRTGPDLLCGLSTAVGVEGQLCLHELHLRALRELRRGHHQWAVPRPDEHVSAVQRHGQLVQAVPVGHSVMRGASTTTIGVTTDDVTTSHWDRGGEFGGRGDVIAVLSIASQGVWGGGGGGGAAQDTGRWTSRPSTSRRIFGRVDSKRRKAEEDRGRPILMLGVGLEGRCIPFTFHSL</sequence>
<comment type="caution">
    <text evidence="2">The sequence shown here is derived from an EMBL/GenBank/DDBJ whole genome shotgun (WGS) entry which is preliminary data.</text>
</comment>
<name>A0A9W7SWE7_9PEZI</name>
<evidence type="ECO:0000313" key="2">
    <source>
        <dbReference type="EMBL" id="KAH9834274.1"/>
    </source>
</evidence>
<gene>
    <name evidence="2" type="ORF">Tdes44962_MAKER08691</name>
</gene>
<feature type="non-terminal residue" evidence="2">
    <location>
        <position position="1"/>
    </location>
</feature>
<evidence type="ECO:0000256" key="1">
    <source>
        <dbReference type="SAM" id="MobiDB-lite"/>
    </source>
</evidence>
<dbReference type="EMBL" id="RIBY02001013">
    <property type="protein sequence ID" value="KAH9834274.1"/>
    <property type="molecule type" value="Genomic_DNA"/>
</dbReference>
<feature type="compositionally biased region" description="Basic residues" evidence="1">
    <location>
        <begin position="80"/>
        <end position="91"/>
    </location>
</feature>
<accession>A0A9W7SWE7</accession>
<protein>
    <submittedName>
        <fullName evidence="2">Uncharacterized protein</fullName>
    </submittedName>
</protein>
<feature type="compositionally biased region" description="Basic residues" evidence="1">
    <location>
        <begin position="24"/>
        <end position="42"/>
    </location>
</feature>
<reference evidence="2 3" key="2">
    <citation type="journal article" date="2021" name="Curr. Genet.">
        <title>Genetic response to nitrogen starvation in the aggressive Eucalyptus foliar pathogen Teratosphaeria destructans.</title>
        <authorList>
            <person name="Havenga M."/>
            <person name="Wingfield B.D."/>
            <person name="Wingfield M.J."/>
            <person name="Dreyer L.L."/>
            <person name="Roets F."/>
            <person name="Aylward J."/>
        </authorList>
    </citation>
    <scope>NUCLEOTIDE SEQUENCE [LARGE SCALE GENOMIC DNA]</scope>
    <source>
        <strain evidence="2">CMW44962</strain>
    </source>
</reference>
<dbReference type="Proteomes" id="UP001138500">
    <property type="component" value="Unassembled WGS sequence"/>
</dbReference>
<feature type="region of interest" description="Disordered" evidence="1">
    <location>
        <begin position="1"/>
        <end position="48"/>
    </location>
</feature>
<dbReference type="AlphaFoldDB" id="A0A9W7SWE7"/>